<dbReference type="NCBIfam" id="TIGR01671">
    <property type="entry name" value="phage_TIGR01671"/>
    <property type="match status" value="1"/>
</dbReference>
<dbReference type="Pfam" id="PF09643">
    <property type="entry name" value="YopX"/>
    <property type="match status" value="1"/>
</dbReference>
<dbReference type="Proteomes" id="UP000176700">
    <property type="component" value="Unassembled WGS sequence"/>
</dbReference>
<organism evidence="2 3">
    <name type="scientific">Candidatus Ryanbacteria bacterium RIFCSPHIGHO2_01_45_13</name>
    <dbReference type="NCBI Taxonomy" id="1802112"/>
    <lineage>
        <taxon>Bacteria</taxon>
        <taxon>Candidatus Ryaniibacteriota</taxon>
    </lineage>
</organism>
<dbReference type="AlphaFoldDB" id="A0A1G2FX95"/>
<sequence length="119" mass="14121">MPYRDIKFRAWDKQHKEMTMVNTLSFNLSTMNRNEEYRLNYIIEFKLGSLVRQDGENMILMQYIGLKDGHGKEIYEGDIVKDQSNGNMISVTWNDERCGWNIDKKKPLEIIGNIYQNHT</sequence>
<proteinExistence type="predicted"/>
<comment type="caution">
    <text evidence="2">The sequence shown here is derived from an EMBL/GenBank/DDBJ whole genome shotgun (WGS) entry which is preliminary data.</text>
</comment>
<feature type="domain" description="YopX protein" evidence="1">
    <location>
        <begin position="7"/>
        <end position="117"/>
    </location>
</feature>
<dbReference type="InterPro" id="IPR019096">
    <property type="entry name" value="YopX_protein"/>
</dbReference>
<dbReference type="InterPro" id="IPR010024">
    <property type="entry name" value="CHP16711"/>
</dbReference>
<dbReference type="InterPro" id="IPR023385">
    <property type="entry name" value="YopX-like_C"/>
</dbReference>
<protein>
    <recommendedName>
        <fullName evidence="1">YopX protein domain-containing protein</fullName>
    </recommendedName>
</protein>
<dbReference type="EMBL" id="MHNI01000014">
    <property type="protein sequence ID" value="OGZ42704.1"/>
    <property type="molecule type" value="Genomic_DNA"/>
</dbReference>
<dbReference type="Gene3D" id="2.30.30.290">
    <property type="entry name" value="YopX-like domains"/>
    <property type="match status" value="1"/>
</dbReference>
<dbReference type="SUPFAM" id="SSF159006">
    <property type="entry name" value="YopX-like"/>
    <property type="match status" value="1"/>
</dbReference>
<evidence type="ECO:0000313" key="2">
    <source>
        <dbReference type="EMBL" id="OGZ42704.1"/>
    </source>
</evidence>
<reference evidence="2 3" key="1">
    <citation type="journal article" date="2016" name="Nat. Commun.">
        <title>Thousands of microbial genomes shed light on interconnected biogeochemical processes in an aquifer system.</title>
        <authorList>
            <person name="Anantharaman K."/>
            <person name="Brown C.T."/>
            <person name="Hug L.A."/>
            <person name="Sharon I."/>
            <person name="Castelle C.J."/>
            <person name="Probst A.J."/>
            <person name="Thomas B.C."/>
            <person name="Singh A."/>
            <person name="Wilkins M.J."/>
            <person name="Karaoz U."/>
            <person name="Brodie E.L."/>
            <person name="Williams K.H."/>
            <person name="Hubbard S.S."/>
            <person name="Banfield J.F."/>
        </authorList>
    </citation>
    <scope>NUCLEOTIDE SEQUENCE [LARGE SCALE GENOMIC DNA]</scope>
</reference>
<evidence type="ECO:0000313" key="3">
    <source>
        <dbReference type="Proteomes" id="UP000176700"/>
    </source>
</evidence>
<gene>
    <name evidence="2" type="ORF">A2W41_03105</name>
</gene>
<name>A0A1G2FX95_9BACT</name>
<accession>A0A1G2FX95</accession>
<evidence type="ECO:0000259" key="1">
    <source>
        <dbReference type="Pfam" id="PF09643"/>
    </source>
</evidence>